<protein>
    <submittedName>
        <fullName evidence="3">Uncharacterized protein</fullName>
    </submittedName>
</protein>
<feature type="compositionally biased region" description="Basic and acidic residues" evidence="1">
    <location>
        <begin position="451"/>
        <end position="464"/>
    </location>
</feature>
<keyword evidence="2" id="KW-1133">Transmembrane helix</keyword>
<feature type="compositionally biased region" description="Low complexity" evidence="1">
    <location>
        <begin position="67"/>
        <end position="77"/>
    </location>
</feature>
<organism evidence="3 4">
    <name type="scientific">Streptomyces alkaliphilus</name>
    <dbReference type="NCBI Taxonomy" id="1472722"/>
    <lineage>
        <taxon>Bacteria</taxon>
        <taxon>Bacillati</taxon>
        <taxon>Actinomycetota</taxon>
        <taxon>Actinomycetes</taxon>
        <taxon>Kitasatosporales</taxon>
        <taxon>Streptomycetaceae</taxon>
        <taxon>Streptomyces</taxon>
    </lineage>
</organism>
<evidence type="ECO:0000313" key="3">
    <source>
        <dbReference type="EMBL" id="MBB0242903.1"/>
    </source>
</evidence>
<feature type="compositionally biased region" description="Basic and acidic residues" evidence="1">
    <location>
        <begin position="479"/>
        <end position="488"/>
    </location>
</feature>
<feature type="compositionally biased region" description="Basic and acidic residues" evidence="1">
    <location>
        <begin position="356"/>
        <end position="366"/>
    </location>
</feature>
<keyword evidence="4" id="KW-1185">Reference proteome</keyword>
<reference evidence="4" key="1">
    <citation type="submission" date="2019-10" db="EMBL/GenBank/DDBJ databases">
        <title>Streptomyces sp. nov., a novel actinobacterium isolated from alkaline environment.</title>
        <authorList>
            <person name="Golinska P."/>
        </authorList>
    </citation>
    <scope>NUCLEOTIDE SEQUENCE [LARGE SCALE GENOMIC DNA]</scope>
    <source>
        <strain evidence="4">DSM 42118</strain>
    </source>
</reference>
<dbReference type="Proteomes" id="UP000538929">
    <property type="component" value="Unassembled WGS sequence"/>
</dbReference>
<dbReference type="AlphaFoldDB" id="A0A7W3T9X4"/>
<comment type="caution">
    <text evidence="3">The sequence shown here is derived from an EMBL/GenBank/DDBJ whole genome shotgun (WGS) entry which is preliminary data.</text>
</comment>
<feature type="region of interest" description="Disordered" evidence="1">
    <location>
        <begin position="313"/>
        <end position="366"/>
    </location>
</feature>
<feature type="compositionally biased region" description="Low complexity" evidence="1">
    <location>
        <begin position="179"/>
        <end position="194"/>
    </location>
</feature>
<feature type="transmembrane region" description="Helical" evidence="2">
    <location>
        <begin position="21"/>
        <end position="43"/>
    </location>
</feature>
<keyword evidence="2" id="KW-0812">Transmembrane</keyword>
<gene>
    <name evidence="3" type="ORF">FNQ90_01965</name>
</gene>
<evidence type="ECO:0000256" key="2">
    <source>
        <dbReference type="SAM" id="Phobius"/>
    </source>
</evidence>
<feature type="compositionally biased region" description="Acidic residues" evidence="1">
    <location>
        <begin position="195"/>
        <end position="207"/>
    </location>
</feature>
<keyword evidence="2" id="KW-0472">Membrane</keyword>
<name>A0A7W3T9X4_9ACTN</name>
<sequence>MTEKENTASAGDGPRRRHWPAVTAVTAAVALVAGAVWAGSGALDDGGTATTPPLVLNGPLVRGAADAGSAEHAAAPGRDGVPGAGYVADGELPEGPAHGRVHRFEGEVPRERVVELADLLGVGGDPVDRGDHWTVGGGEPGDPTLMVERAAPGTWTFHTHGFPEEPVPLPEEVDLVIPSPVDPDTPVDDGGAAPDTDERDERWDEDGFGLGSAPRTPVEPVDEKEALAAARPVLEALGLGGVEADAGTAFGENRTVRVSPTIDDLRVLNWDTLVEIGPGGAPVAGSGTLLEAEPAEEYPLVDAEGTLDLLNETVGGETAPPAGHVPEGRSGAGEPVTGTEPVEPGAPGEIPPSDDGDGHDGHDGHTDETLLVVDAEPVLAPYLTGDGPMLVPSWLFTVESPAGSGLGFPVSHPAVHPDHIDDTGPGPGAGEAAVPPIGGPAGGTDEGEDGAPGKHPDPGPRDPDPETGLYPPGDIGTADGDHDPRDPMADAPYVSPDPEDPRALVYRHWWGVCGEYRIVADETARSVTLRVEAAPTDPETVCIMIAVRVADRVPLEEPLGDRTVYDGEGRELPRA</sequence>
<accession>A0A7W3T9X4</accession>
<evidence type="ECO:0000256" key="1">
    <source>
        <dbReference type="SAM" id="MobiDB-lite"/>
    </source>
</evidence>
<feature type="region of interest" description="Disordered" evidence="1">
    <location>
        <begin position="179"/>
        <end position="220"/>
    </location>
</feature>
<proteinExistence type="predicted"/>
<feature type="region of interest" description="Disordered" evidence="1">
    <location>
        <begin position="409"/>
        <end position="499"/>
    </location>
</feature>
<evidence type="ECO:0000313" key="4">
    <source>
        <dbReference type="Proteomes" id="UP000538929"/>
    </source>
</evidence>
<feature type="region of interest" description="Disordered" evidence="1">
    <location>
        <begin position="67"/>
        <end position="103"/>
    </location>
</feature>
<dbReference type="RefSeq" id="WP_182604655.1">
    <property type="nucleotide sequence ID" value="NZ_VKHT01000027.1"/>
</dbReference>
<dbReference type="EMBL" id="VKHT01000027">
    <property type="protein sequence ID" value="MBB0242903.1"/>
    <property type="molecule type" value="Genomic_DNA"/>
</dbReference>